<gene>
    <name evidence="2" type="ORF">EHUX00137_LOCUS3711</name>
</gene>
<protein>
    <submittedName>
        <fullName evidence="2">Uncharacterized protein</fullName>
    </submittedName>
</protein>
<organism evidence="2">
    <name type="scientific">Emiliania huxleyi</name>
    <name type="common">Coccolithophore</name>
    <name type="synonym">Pontosphaera huxleyi</name>
    <dbReference type="NCBI Taxonomy" id="2903"/>
    <lineage>
        <taxon>Eukaryota</taxon>
        <taxon>Haptista</taxon>
        <taxon>Haptophyta</taxon>
        <taxon>Prymnesiophyceae</taxon>
        <taxon>Isochrysidales</taxon>
        <taxon>Noelaerhabdaceae</taxon>
        <taxon>Emiliania</taxon>
    </lineage>
</organism>
<evidence type="ECO:0000313" key="2">
    <source>
        <dbReference type="EMBL" id="CAE0527075.1"/>
    </source>
</evidence>
<proteinExistence type="predicted"/>
<feature type="region of interest" description="Disordered" evidence="1">
    <location>
        <begin position="74"/>
        <end position="100"/>
    </location>
</feature>
<evidence type="ECO:0000256" key="1">
    <source>
        <dbReference type="SAM" id="MobiDB-lite"/>
    </source>
</evidence>
<reference evidence="2" key="1">
    <citation type="submission" date="2021-01" db="EMBL/GenBank/DDBJ databases">
        <authorList>
            <person name="Corre E."/>
            <person name="Pelletier E."/>
            <person name="Niang G."/>
            <person name="Scheremetjew M."/>
            <person name="Finn R."/>
            <person name="Kale V."/>
            <person name="Holt S."/>
            <person name="Cochrane G."/>
            <person name="Meng A."/>
            <person name="Brown T."/>
            <person name="Cohen L."/>
        </authorList>
    </citation>
    <scope>NUCLEOTIDE SEQUENCE</scope>
    <source>
        <strain evidence="2">379</strain>
    </source>
</reference>
<name>A0A7S3VZF0_EMIHU</name>
<dbReference type="AlphaFoldDB" id="A0A7S3VZF0"/>
<accession>A0A7S3VZF0</accession>
<sequence length="100" mass="10551">MLPSGRLQAFEPCALSACPPGQNTGGCTPADLLKVAALLLSHLTARGIAYRRRRRLDVTVTKLAGAADALLSEVRHHDEGGDGPQPDEPRQVDVSGPADR</sequence>
<dbReference type="EMBL" id="HBIR01005365">
    <property type="protein sequence ID" value="CAE0527075.1"/>
    <property type="molecule type" value="Transcribed_RNA"/>
</dbReference>